<dbReference type="EMBL" id="CP016181">
    <property type="protein sequence ID" value="AWX98884.1"/>
    <property type="molecule type" value="Genomic_DNA"/>
</dbReference>
<reference evidence="3 4" key="1">
    <citation type="submission" date="2016-06" db="EMBL/GenBank/DDBJ databases">
        <title>The sequenced genome of the ice-adhering bacterium Marinomonas primoryensis, from Antarctica.</title>
        <authorList>
            <person name="Graham L."/>
            <person name="Vance T.D.R."/>
            <person name="Davies P.L."/>
        </authorList>
    </citation>
    <scope>NUCLEOTIDE SEQUENCE [LARGE SCALE GENOMIC DNA]</scope>
    <source>
        <strain evidence="3 4">AceL</strain>
    </source>
</reference>
<keyword evidence="1" id="KW-0472">Membrane</keyword>
<dbReference type="OrthoDB" id="5322702at2"/>
<dbReference type="RefSeq" id="WP_112135206.1">
    <property type="nucleotide sequence ID" value="NZ_CP016181.1"/>
</dbReference>
<dbReference type="Pfam" id="PF02517">
    <property type="entry name" value="Rce1-like"/>
    <property type="match status" value="1"/>
</dbReference>
<dbReference type="InterPro" id="IPR003675">
    <property type="entry name" value="Rce1/LyrA-like_dom"/>
</dbReference>
<feature type="transmembrane region" description="Helical" evidence="1">
    <location>
        <begin position="73"/>
        <end position="91"/>
    </location>
</feature>
<evidence type="ECO:0000313" key="3">
    <source>
        <dbReference type="EMBL" id="AWX98884.1"/>
    </source>
</evidence>
<dbReference type="GO" id="GO:0004175">
    <property type="term" value="F:endopeptidase activity"/>
    <property type="evidence" value="ECO:0007669"/>
    <property type="project" value="UniProtKB-ARBA"/>
</dbReference>
<feature type="transmembrane region" description="Helical" evidence="1">
    <location>
        <begin position="178"/>
        <end position="203"/>
    </location>
</feature>
<name>A0A2Z4PN59_9GAMM</name>
<keyword evidence="1" id="KW-1133">Transmembrane helix</keyword>
<accession>A0A2Z4PN59</accession>
<evidence type="ECO:0000313" key="4">
    <source>
        <dbReference type="Proteomes" id="UP000249898"/>
    </source>
</evidence>
<proteinExistence type="predicted"/>
<gene>
    <name evidence="3" type="ORF">A8139_01895</name>
</gene>
<organism evidence="3 4">
    <name type="scientific">Marinomonas primoryensis</name>
    <dbReference type="NCBI Taxonomy" id="178399"/>
    <lineage>
        <taxon>Bacteria</taxon>
        <taxon>Pseudomonadati</taxon>
        <taxon>Pseudomonadota</taxon>
        <taxon>Gammaproteobacteria</taxon>
        <taxon>Oceanospirillales</taxon>
        <taxon>Oceanospirillaceae</taxon>
        <taxon>Marinomonas</taxon>
    </lineage>
</organism>
<evidence type="ECO:0000256" key="1">
    <source>
        <dbReference type="SAM" id="Phobius"/>
    </source>
</evidence>
<feature type="transmembrane region" description="Helical" evidence="1">
    <location>
        <begin position="111"/>
        <end position="131"/>
    </location>
</feature>
<dbReference type="GO" id="GO:0080120">
    <property type="term" value="P:CAAX-box protein maturation"/>
    <property type="evidence" value="ECO:0007669"/>
    <property type="project" value="UniProtKB-ARBA"/>
</dbReference>
<dbReference type="AlphaFoldDB" id="A0A2Z4PN59"/>
<protein>
    <recommendedName>
        <fullName evidence="2">CAAX prenyl protease 2/Lysostaphin resistance protein A-like domain-containing protein</fullName>
    </recommendedName>
</protein>
<feature type="transmembrane region" description="Helical" evidence="1">
    <location>
        <begin position="239"/>
        <end position="257"/>
    </location>
</feature>
<feature type="transmembrane region" description="Helical" evidence="1">
    <location>
        <begin position="151"/>
        <end position="172"/>
    </location>
</feature>
<dbReference type="Proteomes" id="UP000249898">
    <property type="component" value="Chromosome"/>
</dbReference>
<sequence>MVFYLLGLSILLVFTPLKLSFIKVPLWCLSCLAAVIAGLIEGILNAQGVIVIAAYSGLLFGSLTLRLVWLRRVAVCMFGAVSLVLAMHLLPGFHNYAVVLELTISVDAIPFSLYANFDKGLVGLFVLVYFFRGQASADYFQVLQKPITVLLIFFLTPCLVLGLAMFLGLIHIDVKVPVFWLCFLSINLFFTCVAEEAFFRGFLQQELSKILHGKSYLFIVPIISALLFGIAHIGGGFEYAFVASAAGLGYGILFHITKRIEWSILCHFVLNFLHFFLFTFPMLA</sequence>
<keyword evidence="1" id="KW-0812">Transmembrane</keyword>
<feature type="transmembrane region" description="Helical" evidence="1">
    <location>
        <begin position="215"/>
        <end position="233"/>
    </location>
</feature>
<feature type="transmembrane region" description="Helical" evidence="1">
    <location>
        <begin position="35"/>
        <end position="61"/>
    </location>
</feature>
<evidence type="ECO:0000259" key="2">
    <source>
        <dbReference type="Pfam" id="PF02517"/>
    </source>
</evidence>
<feature type="domain" description="CAAX prenyl protease 2/Lysostaphin resistance protein A-like" evidence="2">
    <location>
        <begin position="179"/>
        <end position="273"/>
    </location>
</feature>
<feature type="transmembrane region" description="Helical" evidence="1">
    <location>
        <begin position="264"/>
        <end position="283"/>
    </location>
</feature>